<reference evidence="1 2" key="1">
    <citation type="submission" date="2020-08" db="EMBL/GenBank/DDBJ databases">
        <title>Genomic Encyclopedia of Type Strains, Phase IV (KMG-IV): sequencing the most valuable type-strain genomes for metagenomic binning, comparative biology and taxonomic classification.</title>
        <authorList>
            <person name="Goeker M."/>
        </authorList>
    </citation>
    <scope>NUCLEOTIDE SEQUENCE [LARGE SCALE GENOMIC DNA]</scope>
    <source>
        <strain evidence="1 2">DSM 26287</strain>
    </source>
</reference>
<dbReference type="AlphaFoldDB" id="A0A7X0TTG7"/>
<evidence type="ECO:0000313" key="1">
    <source>
        <dbReference type="EMBL" id="MBB6543104.1"/>
    </source>
</evidence>
<dbReference type="Proteomes" id="UP000537141">
    <property type="component" value="Unassembled WGS sequence"/>
</dbReference>
<gene>
    <name evidence="1" type="ORF">HNQ55_001611</name>
</gene>
<evidence type="ECO:0000313" key="2">
    <source>
        <dbReference type="Proteomes" id="UP000537141"/>
    </source>
</evidence>
<protein>
    <submittedName>
        <fullName evidence="1">Uncharacterized protein</fullName>
    </submittedName>
</protein>
<keyword evidence="2" id="KW-1185">Reference proteome</keyword>
<organism evidence="1 2">
    <name type="scientific">Thalassotalea piscium</name>
    <dbReference type="NCBI Taxonomy" id="1230533"/>
    <lineage>
        <taxon>Bacteria</taxon>
        <taxon>Pseudomonadati</taxon>
        <taxon>Pseudomonadota</taxon>
        <taxon>Gammaproteobacteria</taxon>
        <taxon>Alteromonadales</taxon>
        <taxon>Colwelliaceae</taxon>
        <taxon>Thalassotalea</taxon>
    </lineage>
</organism>
<dbReference type="EMBL" id="JACHHU010000010">
    <property type="protein sequence ID" value="MBB6543104.1"/>
    <property type="molecule type" value="Genomic_DNA"/>
</dbReference>
<accession>A0A7X0TTG7</accession>
<sequence length="75" mass="8562">MLRTLVTLKLGKNEYAITEQDKFCANSSSVTLLSRAKINPELKAKHIKQINQFNRVQHEHNFGSTISIFSLKESD</sequence>
<comment type="caution">
    <text evidence="1">The sequence shown here is derived from an EMBL/GenBank/DDBJ whole genome shotgun (WGS) entry which is preliminary data.</text>
</comment>
<dbReference type="RefSeq" id="WP_184423903.1">
    <property type="nucleotide sequence ID" value="NZ_BAABLB010000028.1"/>
</dbReference>
<name>A0A7X0TTG7_9GAMM</name>
<proteinExistence type="predicted"/>